<evidence type="ECO:0000313" key="1">
    <source>
        <dbReference type="EMBL" id="KAJ1669875.1"/>
    </source>
</evidence>
<dbReference type="Proteomes" id="UP001145114">
    <property type="component" value="Unassembled WGS sequence"/>
</dbReference>
<reference evidence="1" key="1">
    <citation type="submission" date="2022-06" db="EMBL/GenBank/DDBJ databases">
        <title>Phylogenomic reconstructions and comparative analyses of Kickxellomycotina fungi.</title>
        <authorList>
            <person name="Reynolds N.K."/>
            <person name="Stajich J.E."/>
            <person name="Barry K."/>
            <person name="Grigoriev I.V."/>
            <person name="Crous P."/>
            <person name="Smith M.E."/>
        </authorList>
    </citation>
    <scope>NUCLEOTIDE SEQUENCE</scope>
    <source>
        <strain evidence="1">RSA 2271</strain>
    </source>
</reference>
<keyword evidence="2" id="KW-1185">Reference proteome</keyword>
<accession>A0ACC1H990</accession>
<comment type="caution">
    <text evidence="1">The sequence shown here is derived from an EMBL/GenBank/DDBJ whole genome shotgun (WGS) entry which is preliminary data.</text>
</comment>
<sequence length="73" mass="8229">MFLGVDYYQMGSRGDITGRKNRQPNLFLITGSAEPYAYVHKVNPQVTPLSNAEDKSAQDIVQRLEGHTDRVYA</sequence>
<feature type="non-terminal residue" evidence="1">
    <location>
        <position position="73"/>
    </location>
</feature>
<protein>
    <submittedName>
        <fullName evidence="1">Uncharacterized protein</fullName>
    </submittedName>
</protein>
<proteinExistence type="predicted"/>
<dbReference type="EMBL" id="JAMZIH010009609">
    <property type="protein sequence ID" value="KAJ1669875.1"/>
    <property type="molecule type" value="Genomic_DNA"/>
</dbReference>
<name>A0ACC1H990_9FUNG</name>
<evidence type="ECO:0000313" key="2">
    <source>
        <dbReference type="Proteomes" id="UP001145114"/>
    </source>
</evidence>
<organism evidence="1 2">
    <name type="scientific">Spiromyces aspiralis</name>
    <dbReference type="NCBI Taxonomy" id="68401"/>
    <lineage>
        <taxon>Eukaryota</taxon>
        <taxon>Fungi</taxon>
        <taxon>Fungi incertae sedis</taxon>
        <taxon>Zoopagomycota</taxon>
        <taxon>Kickxellomycotina</taxon>
        <taxon>Kickxellomycetes</taxon>
        <taxon>Kickxellales</taxon>
        <taxon>Kickxellaceae</taxon>
        <taxon>Spiromyces</taxon>
    </lineage>
</organism>
<gene>
    <name evidence="1" type="ORF">EV182_008548</name>
</gene>